<protein>
    <submittedName>
        <fullName evidence="2">Uncharacterized protein</fullName>
    </submittedName>
</protein>
<evidence type="ECO:0000313" key="3">
    <source>
        <dbReference type="Proteomes" id="UP001254759"/>
    </source>
</evidence>
<feature type="transmembrane region" description="Helical" evidence="1">
    <location>
        <begin position="12"/>
        <end position="34"/>
    </location>
</feature>
<keyword evidence="1" id="KW-0812">Transmembrane</keyword>
<sequence>MQHLARNISAGVTSGGLTCAASIYTLAITNAFAAPRDFPIVLWDAVVVFGIGATLVALLIHFLVARLFAARPLPAFSAFAVTVVAALAAADLLSHGGKVLAAWLIGAVLSSLIHTWLRPNNSFKPNPLRGSA</sequence>
<keyword evidence="1" id="KW-1133">Transmembrane helix</keyword>
<feature type="transmembrane region" description="Helical" evidence="1">
    <location>
        <begin position="100"/>
        <end position="117"/>
    </location>
</feature>
<evidence type="ECO:0000313" key="2">
    <source>
        <dbReference type="EMBL" id="MDR6841511.1"/>
    </source>
</evidence>
<proteinExistence type="predicted"/>
<accession>A0ABU1RRV1</accession>
<dbReference type="EMBL" id="JAVDTT010000002">
    <property type="protein sequence ID" value="MDR6841511.1"/>
    <property type="molecule type" value="Genomic_DNA"/>
</dbReference>
<keyword evidence="1" id="KW-0472">Membrane</keyword>
<organism evidence="2 3">
    <name type="scientific">Pseudoxanthomonas sacheonensis</name>
    <dbReference type="NCBI Taxonomy" id="443615"/>
    <lineage>
        <taxon>Bacteria</taxon>
        <taxon>Pseudomonadati</taxon>
        <taxon>Pseudomonadota</taxon>
        <taxon>Gammaproteobacteria</taxon>
        <taxon>Lysobacterales</taxon>
        <taxon>Lysobacteraceae</taxon>
        <taxon>Pseudoxanthomonas</taxon>
    </lineage>
</organism>
<gene>
    <name evidence="2" type="ORF">J2W94_001796</name>
</gene>
<reference evidence="2 3" key="1">
    <citation type="submission" date="2023-07" db="EMBL/GenBank/DDBJ databases">
        <title>Sorghum-associated microbial communities from plants grown in Nebraska, USA.</title>
        <authorList>
            <person name="Schachtman D."/>
        </authorList>
    </citation>
    <scope>NUCLEOTIDE SEQUENCE [LARGE SCALE GENOMIC DNA]</scope>
    <source>
        <strain evidence="2 3">BE107</strain>
    </source>
</reference>
<feature type="transmembrane region" description="Helical" evidence="1">
    <location>
        <begin position="40"/>
        <end position="64"/>
    </location>
</feature>
<dbReference type="Proteomes" id="UP001254759">
    <property type="component" value="Unassembled WGS sequence"/>
</dbReference>
<dbReference type="RefSeq" id="WP_310092360.1">
    <property type="nucleotide sequence ID" value="NZ_JAVDTT010000002.1"/>
</dbReference>
<comment type="caution">
    <text evidence="2">The sequence shown here is derived from an EMBL/GenBank/DDBJ whole genome shotgun (WGS) entry which is preliminary data.</text>
</comment>
<name>A0ABU1RRV1_9GAMM</name>
<feature type="transmembrane region" description="Helical" evidence="1">
    <location>
        <begin position="76"/>
        <end position="94"/>
    </location>
</feature>
<keyword evidence="3" id="KW-1185">Reference proteome</keyword>
<evidence type="ECO:0000256" key="1">
    <source>
        <dbReference type="SAM" id="Phobius"/>
    </source>
</evidence>